<evidence type="ECO:0000313" key="4">
    <source>
        <dbReference type="Proteomes" id="UP001500804"/>
    </source>
</evidence>
<proteinExistence type="inferred from homology"/>
<evidence type="ECO:0000313" key="3">
    <source>
        <dbReference type="EMBL" id="GAA5141963.1"/>
    </source>
</evidence>
<dbReference type="Proteomes" id="UP001500804">
    <property type="component" value="Unassembled WGS sequence"/>
</dbReference>
<evidence type="ECO:0000256" key="1">
    <source>
        <dbReference type="ARBA" id="ARBA00006607"/>
    </source>
</evidence>
<protein>
    <recommendedName>
        <fullName evidence="5">TCP-1/cpn60 chaperonin family protein</fullName>
    </recommendedName>
</protein>
<reference evidence="4" key="1">
    <citation type="journal article" date="2019" name="Int. J. Syst. Evol. Microbiol.">
        <title>The Global Catalogue of Microorganisms (GCM) 10K type strain sequencing project: providing services to taxonomists for standard genome sequencing and annotation.</title>
        <authorList>
            <consortium name="The Broad Institute Genomics Platform"/>
            <consortium name="The Broad Institute Genome Sequencing Center for Infectious Disease"/>
            <person name="Wu L."/>
            <person name="Ma J."/>
        </authorList>
    </citation>
    <scope>NUCLEOTIDE SEQUENCE [LARGE SCALE GENOMIC DNA]</scope>
    <source>
        <strain evidence="4">JCM 18302</strain>
    </source>
</reference>
<dbReference type="Gene3D" id="1.10.560.10">
    <property type="entry name" value="GroEL-like equatorial domain"/>
    <property type="match status" value="1"/>
</dbReference>
<organism evidence="3 4">
    <name type="scientific">Pseudonocardia adelaidensis</name>
    <dbReference type="NCBI Taxonomy" id="648754"/>
    <lineage>
        <taxon>Bacteria</taxon>
        <taxon>Bacillati</taxon>
        <taxon>Actinomycetota</taxon>
        <taxon>Actinomycetes</taxon>
        <taxon>Pseudonocardiales</taxon>
        <taxon>Pseudonocardiaceae</taxon>
        <taxon>Pseudonocardia</taxon>
    </lineage>
</organism>
<comment type="caution">
    <text evidence="3">The sequence shown here is derived from an EMBL/GenBank/DDBJ whole genome shotgun (WGS) entry which is preliminary data.</text>
</comment>
<comment type="similarity">
    <text evidence="1">Belongs to the chaperonin (HSP60) family.</text>
</comment>
<evidence type="ECO:0000256" key="2">
    <source>
        <dbReference type="SAM" id="MobiDB-lite"/>
    </source>
</evidence>
<feature type="region of interest" description="Disordered" evidence="2">
    <location>
        <begin position="54"/>
        <end position="84"/>
    </location>
</feature>
<sequence length="93" mass="9809">MARLQPGAGLFEGLGLDGDEATGANIVKVALEAPLEQIAVNAGLEGVSWWRRAATSPRARASTPPRPGAYSRTTRSNQADPSRRHVVAFEVGV</sequence>
<name>A0ABP9P7U7_9PSEU</name>
<dbReference type="SUPFAM" id="SSF48592">
    <property type="entry name" value="GroEL equatorial domain-like"/>
    <property type="match status" value="1"/>
</dbReference>
<gene>
    <name evidence="3" type="ORF">GCM10023320_81720</name>
</gene>
<feature type="compositionally biased region" description="Polar residues" evidence="2">
    <location>
        <begin position="71"/>
        <end position="80"/>
    </location>
</feature>
<evidence type="ECO:0008006" key="5">
    <source>
        <dbReference type="Google" id="ProtNLM"/>
    </source>
</evidence>
<keyword evidence="4" id="KW-1185">Reference proteome</keyword>
<dbReference type="EMBL" id="BAABJO010000056">
    <property type="protein sequence ID" value="GAA5141963.1"/>
    <property type="molecule type" value="Genomic_DNA"/>
</dbReference>
<dbReference type="InterPro" id="IPR027413">
    <property type="entry name" value="GROEL-like_equatorial_sf"/>
</dbReference>
<feature type="compositionally biased region" description="Low complexity" evidence="2">
    <location>
        <begin position="54"/>
        <end position="63"/>
    </location>
</feature>
<accession>A0ABP9P7U7</accession>